<evidence type="ECO:0000313" key="1">
    <source>
        <dbReference type="EMBL" id="CAG9129065.1"/>
    </source>
</evidence>
<dbReference type="AlphaFoldDB" id="A0A8S4FM80"/>
<gene>
    <name evidence="1" type="ORF">PLXY2_LOCUS9420</name>
</gene>
<dbReference type="EMBL" id="CAJHNJ030000037">
    <property type="protein sequence ID" value="CAG9129065.1"/>
    <property type="molecule type" value="Genomic_DNA"/>
</dbReference>
<protein>
    <submittedName>
        <fullName evidence="1">(diamondback moth) hypothetical protein</fullName>
    </submittedName>
</protein>
<reference evidence="1" key="1">
    <citation type="submission" date="2020-11" db="EMBL/GenBank/DDBJ databases">
        <authorList>
            <person name="Whiteford S."/>
        </authorList>
    </citation>
    <scope>NUCLEOTIDE SEQUENCE</scope>
</reference>
<proteinExistence type="predicted"/>
<dbReference type="Proteomes" id="UP000653454">
    <property type="component" value="Unassembled WGS sequence"/>
</dbReference>
<name>A0A8S4FM80_PLUXY</name>
<keyword evidence="2" id="KW-1185">Reference proteome</keyword>
<organism evidence="1 2">
    <name type="scientific">Plutella xylostella</name>
    <name type="common">Diamondback moth</name>
    <name type="synonym">Plutella maculipennis</name>
    <dbReference type="NCBI Taxonomy" id="51655"/>
    <lineage>
        <taxon>Eukaryota</taxon>
        <taxon>Metazoa</taxon>
        <taxon>Ecdysozoa</taxon>
        <taxon>Arthropoda</taxon>
        <taxon>Hexapoda</taxon>
        <taxon>Insecta</taxon>
        <taxon>Pterygota</taxon>
        <taxon>Neoptera</taxon>
        <taxon>Endopterygota</taxon>
        <taxon>Lepidoptera</taxon>
        <taxon>Glossata</taxon>
        <taxon>Ditrysia</taxon>
        <taxon>Yponomeutoidea</taxon>
        <taxon>Plutellidae</taxon>
        <taxon>Plutella</taxon>
    </lineage>
</organism>
<sequence length="68" mass="7987">MPTFAQVADWLPEECWDNITELDRLPGFHGLAATFAERGKEWHDWYLHPEPETLPLIGRVTMLTIEMY</sequence>
<accession>A0A8S4FM80</accession>
<evidence type="ECO:0000313" key="2">
    <source>
        <dbReference type="Proteomes" id="UP000653454"/>
    </source>
</evidence>
<comment type="caution">
    <text evidence="1">The sequence shown here is derived from an EMBL/GenBank/DDBJ whole genome shotgun (WGS) entry which is preliminary data.</text>
</comment>